<dbReference type="Pfam" id="PF20147">
    <property type="entry name" value="Crinkler"/>
    <property type="match status" value="1"/>
</dbReference>
<organism evidence="5 6">
    <name type="scientific">Rhizophagus irregularis</name>
    <dbReference type="NCBI Taxonomy" id="588596"/>
    <lineage>
        <taxon>Eukaryota</taxon>
        <taxon>Fungi</taxon>
        <taxon>Fungi incertae sedis</taxon>
        <taxon>Mucoromycota</taxon>
        <taxon>Glomeromycotina</taxon>
        <taxon>Glomeromycetes</taxon>
        <taxon>Glomerales</taxon>
        <taxon>Glomeraceae</taxon>
        <taxon>Rhizophagus</taxon>
    </lineage>
</organism>
<gene>
    <name evidence="5" type="ORF">RhiirA4_481145</name>
</gene>
<accession>A0A2I1HJ37</accession>
<sequence>MNKTEYYIGYNELAFYLREHRNWSYFSFLSLHRDVIVTSSFLNGLNRNDDVWVKRFLREAKRLDPNNFTAIEKEENYWIDKLGIHSKLSIRAPELCLCSLAVNQERSRYAKELQTFWEGVIEERGEIKRKRKNDERENISSSKHSRSIISLICLLEGDTFANAFEIDIEKNNSICKLKEIIKKKNAQTFANIDAKDIRLWKVNIPDDREDQLINLSLQDKDELLATRKILKYFPSPPPEEHVHVIVKLSLLSLEEALSCIPPSIIYSNDCIKSKNTTRVNGDPPTSVLLWEDFFEEVSHFHFEEHPRFERPNFVVKEIINEEDVQSIFDFNICQILNKLTGPDYIYSRRKIRGNGIPDLNCHYLAKLLILVIEVKRELILQDIGEQSFPDFYKSNRKARIVIQQIYNYMGENELRYGILTTYENHWFLRREHTELWISKTLPLRSESPPVLKTYAYIARLAKENPQSLHPLRIPAPVYENNNSRILRSRLNSSQ</sequence>
<evidence type="ECO:0000313" key="6">
    <source>
        <dbReference type="Proteomes" id="UP000234323"/>
    </source>
</evidence>
<evidence type="ECO:0000259" key="4">
    <source>
        <dbReference type="Pfam" id="PF20147"/>
    </source>
</evidence>
<dbReference type="VEuPathDB" id="FungiDB:RhiirA1_465891"/>
<evidence type="ECO:0000256" key="2">
    <source>
        <dbReference type="ARBA" id="ARBA00004613"/>
    </source>
</evidence>
<keyword evidence="6" id="KW-1185">Reference proteome</keyword>
<dbReference type="InterPro" id="IPR045379">
    <property type="entry name" value="Crinkler_N"/>
</dbReference>
<comment type="subcellular location">
    <subcellularLocation>
        <location evidence="1">Host cell</location>
    </subcellularLocation>
    <subcellularLocation>
        <location evidence="2">Secreted</location>
    </subcellularLocation>
</comment>
<keyword evidence="3" id="KW-0964">Secreted</keyword>
<dbReference type="VEuPathDB" id="FungiDB:RhiirA1_542517"/>
<protein>
    <recommendedName>
        <fullName evidence="4">Crinkler effector protein N-terminal domain-containing protein</fullName>
    </recommendedName>
</protein>
<dbReference type="VEuPathDB" id="FungiDB:RhiirA1_471181"/>
<feature type="domain" description="Crinkler effector protein N-terminal" evidence="4">
    <location>
        <begin position="149"/>
        <end position="247"/>
    </location>
</feature>
<evidence type="ECO:0000313" key="5">
    <source>
        <dbReference type="EMBL" id="PKY58869.1"/>
    </source>
</evidence>
<dbReference type="VEuPathDB" id="FungiDB:FUN_024214"/>
<dbReference type="VEuPathDB" id="FungiDB:RhiirFUN_025757"/>
<proteinExistence type="predicted"/>
<dbReference type="Proteomes" id="UP000234323">
    <property type="component" value="Unassembled WGS sequence"/>
</dbReference>
<dbReference type="EMBL" id="LLXI01003229">
    <property type="protein sequence ID" value="PKY58869.1"/>
    <property type="molecule type" value="Genomic_DNA"/>
</dbReference>
<name>A0A2I1HJ37_9GLOM</name>
<evidence type="ECO:0000256" key="3">
    <source>
        <dbReference type="ARBA" id="ARBA00022525"/>
    </source>
</evidence>
<evidence type="ECO:0000256" key="1">
    <source>
        <dbReference type="ARBA" id="ARBA00004340"/>
    </source>
</evidence>
<reference evidence="5 6" key="1">
    <citation type="submission" date="2015-10" db="EMBL/GenBank/DDBJ databases">
        <title>Genome analyses suggest a sexual origin of heterokaryosis in a supposedly ancient asexual fungus.</title>
        <authorList>
            <person name="Ropars J."/>
            <person name="Sedzielewska K."/>
            <person name="Noel J."/>
            <person name="Charron P."/>
            <person name="Farinelli L."/>
            <person name="Marton T."/>
            <person name="Kruger M."/>
            <person name="Pelin A."/>
            <person name="Brachmann A."/>
            <person name="Corradi N."/>
        </authorList>
    </citation>
    <scope>NUCLEOTIDE SEQUENCE [LARGE SCALE GENOMIC DNA]</scope>
    <source>
        <strain evidence="5 6">A4</strain>
    </source>
</reference>
<dbReference type="VEuPathDB" id="FungiDB:RhiirFUN_017787"/>
<dbReference type="GO" id="GO:0005576">
    <property type="term" value="C:extracellular region"/>
    <property type="evidence" value="ECO:0007669"/>
    <property type="project" value="UniProtKB-SubCell"/>
</dbReference>
<comment type="caution">
    <text evidence="5">The sequence shown here is derived from an EMBL/GenBank/DDBJ whole genome shotgun (WGS) entry which is preliminary data.</text>
</comment>
<dbReference type="GO" id="GO:0043657">
    <property type="term" value="C:host cell"/>
    <property type="evidence" value="ECO:0007669"/>
    <property type="project" value="UniProtKB-SubCell"/>
</dbReference>
<dbReference type="AlphaFoldDB" id="A0A2I1HJ37"/>